<comment type="caution">
    <text evidence="3">The sequence shown here is derived from an EMBL/GenBank/DDBJ whole genome shotgun (WGS) entry which is preliminary data.</text>
</comment>
<evidence type="ECO:0000313" key="3">
    <source>
        <dbReference type="EMBL" id="MDM1047768.1"/>
    </source>
</evidence>
<protein>
    <submittedName>
        <fullName evidence="3">Uncharacterized protein</fullName>
    </submittedName>
</protein>
<gene>
    <name evidence="3" type="ORF">HX018_05900</name>
</gene>
<evidence type="ECO:0000256" key="2">
    <source>
        <dbReference type="SAM" id="SignalP"/>
    </source>
</evidence>
<feature type="transmembrane region" description="Helical" evidence="1">
    <location>
        <begin position="116"/>
        <end position="136"/>
    </location>
</feature>
<keyword evidence="1" id="KW-0812">Transmembrane</keyword>
<keyword evidence="1" id="KW-0472">Membrane</keyword>
<keyword evidence="2" id="KW-0732">Signal</keyword>
<keyword evidence="4" id="KW-1185">Reference proteome</keyword>
<feature type="signal peptide" evidence="2">
    <location>
        <begin position="1"/>
        <end position="23"/>
    </location>
</feature>
<reference evidence="3" key="1">
    <citation type="submission" date="2020-06" db="EMBL/GenBank/DDBJ databases">
        <authorList>
            <person name="Dong N."/>
        </authorList>
    </citation>
    <scope>NUCLEOTIDE SEQUENCE</scope>
    <source>
        <strain evidence="3">R1692</strain>
    </source>
</reference>
<sequence>MKKLFALLLFISLTQLLWQNVWAQQSNIVDFDVKENLSQNGKLAIIAVDSLDKTNNNIQGSYKFTINGFQQDLQFNDGVAVTANPIESSTFVFFKHNSPAKEIGKLYFLRVTEKGISPFKISGFLLIALPLLILFIAYKFKRFLITLLILAAIYMYLNYSKGLDVKQLIESSIMGLKDLI</sequence>
<dbReference type="Proteomes" id="UP001170954">
    <property type="component" value="Unassembled WGS sequence"/>
</dbReference>
<accession>A0ABT7NLH4</accession>
<proteinExistence type="predicted"/>
<organism evidence="3 4">
    <name type="scientific">Sphingobacterium hotanense</name>
    <dbReference type="NCBI Taxonomy" id="649196"/>
    <lineage>
        <taxon>Bacteria</taxon>
        <taxon>Pseudomonadati</taxon>
        <taxon>Bacteroidota</taxon>
        <taxon>Sphingobacteriia</taxon>
        <taxon>Sphingobacteriales</taxon>
        <taxon>Sphingobacteriaceae</taxon>
        <taxon>Sphingobacterium</taxon>
    </lineage>
</organism>
<dbReference type="EMBL" id="JACAGK010000012">
    <property type="protein sequence ID" value="MDM1047768.1"/>
    <property type="molecule type" value="Genomic_DNA"/>
</dbReference>
<keyword evidence="1" id="KW-1133">Transmembrane helix</keyword>
<feature type="chain" id="PRO_5046508959" evidence="2">
    <location>
        <begin position="24"/>
        <end position="180"/>
    </location>
</feature>
<name>A0ABT7NLH4_9SPHI</name>
<feature type="transmembrane region" description="Helical" evidence="1">
    <location>
        <begin position="143"/>
        <end position="159"/>
    </location>
</feature>
<evidence type="ECO:0000313" key="4">
    <source>
        <dbReference type="Proteomes" id="UP001170954"/>
    </source>
</evidence>
<reference evidence="3" key="2">
    <citation type="journal article" date="2022" name="Sci. Total Environ.">
        <title>Prevalence, transmission, and molecular epidemiology of tet(X)-positive bacteria among humans, animals, and environmental niches in China: An epidemiological, and genomic-based study.</title>
        <authorList>
            <person name="Dong N."/>
            <person name="Zeng Y."/>
            <person name="Cai C."/>
            <person name="Sun C."/>
            <person name="Lu J."/>
            <person name="Liu C."/>
            <person name="Zhou H."/>
            <person name="Sun Q."/>
            <person name="Shu L."/>
            <person name="Wang H."/>
            <person name="Wang Y."/>
            <person name="Wang S."/>
            <person name="Wu C."/>
            <person name="Chan E.W."/>
            <person name="Chen G."/>
            <person name="Shen Z."/>
            <person name="Chen S."/>
            <person name="Zhang R."/>
        </authorList>
    </citation>
    <scope>NUCLEOTIDE SEQUENCE</scope>
    <source>
        <strain evidence="3">R1692</strain>
    </source>
</reference>
<evidence type="ECO:0000256" key="1">
    <source>
        <dbReference type="SAM" id="Phobius"/>
    </source>
</evidence>
<dbReference type="RefSeq" id="WP_149526846.1">
    <property type="nucleotide sequence ID" value="NZ_CP030848.1"/>
</dbReference>